<dbReference type="Proteomes" id="UP001500466">
    <property type="component" value="Unassembled WGS sequence"/>
</dbReference>
<accession>A0ABP9HEH4</accession>
<evidence type="ECO:0000256" key="2">
    <source>
        <dbReference type="SAM" id="Phobius"/>
    </source>
</evidence>
<keyword evidence="2" id="KW-0472">Membrane</keyword>
<sequence>MGSDNGYACSGCGGSGQGQSMQPCPGCHGTGGSDGYYTPPQPGHTGPRRPLTPGGKVKVLLFQLIPPAGLAAYVYYTSR</sequence>
<keyword evidence="4" id="KW-1185">Reference proteome</keyword>
<reference evidence="4" key="1">
    <citation type="journal article" date="2019" name="Int. J. Syst. Evol. Microbiol.">
        <title>The Global Catalogue of Microorganisms (GCM) 10K type strain sequencing project: providing services to taxonomists for standard genome sequencing and annotation.</title>
        <authorList>
            <consortium name="The Broad Institute Genomics Platform"/>
            <consortium name="The Broad Institute Genome Sequencing Center for Infectious Disease"/>
            <person name="Wu L."/>
            <person name="Ma J."/>
        </authorList>
    </citation>
    <scope>NUCLEOTIDE SEQUENCE [LARGE SCALE GENOMIC DNA]</scope>
    <source>
        <strain evidence="4">JCM 17986</strain>
    </source>
</reference>
<dbReference type="RefSeq" id="WP_345676698.1">
    <property type="nucleotide sequence ID" value="NZ_BAABHS010000012.1"/>
</dbReference>
<protein>
    <recommendedName>
        <fullName evidence="5">Molecular chaperone DnaJ</fullName>
    </recommendedName>
</protein>
<evidence type="ECO:0000313" key="3">
    <source>
        <dbReference type="EMBL" id="GAA4968974.1"/>
    </source>
</evidence>
<dbReference type="EMBL" id="BAABHS010000012">
    <property type="protein sequence ID" value="GAA4968974.1"/>
    <property type="molecule type" value="Genomic_DNA"/>
</dbReference>
<comment type="caution">
    <text evidence="3">The sequence shown here is derived from an EMBL/GenBank/DDBJ whole genome shotgun (WGS) entry which is preliminary data.</text>
</comment>
<evidence type="ECO:0008006" key="5">
    <source>
        <dbReference type="Google" id="ProtNLM"/>
    </source>
</evidence>
<name>A0ABP9HEH4_9ACTN</name>
<gene>
    <name evidence="3" type="ORF">GCM10023205_37750</name>
</gene>
<proteinExistence type="predicted"/>
<evidence type="ECO:0000256" key="1">
    <source>
        <dbReference type="SAM" id="MobiDB-lite"/>
    </source>
</evidence>
<feature type="region of interest" description="Disordered" evidence="1">
    <location>
        <begin position="1"/>
        <end position="53"/>
    </location>
</feature>
<feature type="compositionally biased region" description="Low complexity" evidence="1">
    <location>
        <begin position="18"/>
        <end position="27"/>
    </location>
</feature>
<evidence type="ECO:0000313" key="4">
    <source>
        <dbReference type="Proteomes" id="UP001500466"/>
    </source>
</evidence>
<feature type="transmembrane region" description="Helical" evidence="2">
    <location>
        <begin position="57"/>
        <end position="76"/>
    </location>
</feature>
<keyword evidence="2" id="KW-0812">Transmembrane</keyword>
<organism evidence="3 4">
    <name type="scientific">Yinghuangia aomiensis</name>
    <dbReference type="NCBI Taxonomy" id="676205"/>
    <lineage>
        <taxon>Bacteria</taxon>
        <taxon>Bacillati</taxon>
        <taxon>Actinomycetota</taxon>
        <taxon>Actinomycetes</taxon>
        <taxon>Kitasatosporales</taxon>
        <taxon>Streptomycetaceae</taxon>
        <taxon>Yinghuangia</taxon>
    </lineage>
</organism>
<keyword evidence="2" id="KW-1133">Transmembrane helix</keyword>